<keyword evidence="7" id="KW-1185">Reference proteome</keyword>
<dbReference type="InterPro" id="IPR036542">
    <property type="entry name" value="PTS_IIA_lac/cel_sf"/>
</dbReference>
<keyword evidence="3" id="KW-0808">Transferase</keyword>
<dbReference type="PIRSF" id="PIRSF000699">
    <property type="entry name" value="PTS_IILac_III"/>
    <property type="match status" value="1"/>
</dbReference>
<dbReference type="PANTHER" id="PTHR34382:SF7">
    <property type="entry name" value="PTS SYSTEM N,N'-DIACETYLCHITOBIOSE-SPECIFIC EIIA COMPONENT"/>
    <property type="match status" value="1"/>
</dbReference>
<evidence type="ECO:0000313" key="6">
    <source>
        <dbReference type="EMBL" id="MFD1394151.1"/>
    </source>
</evidence>
<dbReference type="Gene3D" id="1.20.58.80">
    <property type="entry name" value="Phosphotransferase system, lactose/cellobiose-type IIA subunit"/>
    <property type="match status" value="1"/>
</dbReference>
<dbReference type="EMBL" id="JBHTMO010000041">
    <property type="protein sequence ID" value="MFD1394151.1"/>
    <property type="molecule type" value="Genomic_DNA"/>
</dbReference>
<dbReference type="Pfam" id="PF02255">
    <property type="entry name" value="PTS_IIA"/>
    <property type="match status" value="1"/>
</dbReference>
<evidence type="ECO:0000256" key="5">
    <source>
        <dbReference type="PROSITE-ProRule" id="PRU00418"/>
    </source>
</evidence>
<dbReference type="RefSeq" id="WP_125586163.1">
    <property type="nucleotide sequence ID" value="NZ_JBHTMO010000041.1"/>
</dbReference>
<evidence type="ECO:0000256" key="3">
    <source>
        <dbReference type="ARBA" id="ARBA00022679"/>
    </source>
</evidence>
<protein>
    <submittedName>
        <fullName evidence="6">PTS lactose/cellobiose transporter subunit IIA</fullName>
    </submittedName>
</protein>
<sequence length="111" mass="12294">MDEKQLQRAMQLIAIAGNARSEAVKAMQLADNEQFDDADAMLAKAKTDLHDAHNIQTKWMSAEMNGEVVEKSLLLIHSQDHFIAADIMMTVATEHLIQAKKLHALEAKANA</sequence>
<dbReference type="PROSITE" id="PS51095">
    <property type="entry name" value="PTS_EIIA_TYPE_3"/>
    <property type="match status" value="1"/>
</dbReference>
<feature type="modified residue" description="Phosphohistidine; by HPr" evidence="5">
    <location>
        <position position="77"/>
    </location>
</feature>
<accession>A0ABW4BBM5</accession>
<evidence type="ECO:0000256" key="4">
    <source>
        <dbReference type="ARBA" id="ARBA00022683"/>
    </source>
</evidence>
<keyword evidence="2" id="KW-0762">Sugar transport</keyword>
<dbReference type="InterPro" id="IPR003188">
    <property type="entry name" value="PTS_IIA_lac/cel"/>
</dbReference>
<dbReference type="PANTHER" id="PTHR34382">
    <property type="entry name" value="PTS SYSTEM N,N'-DIACETYLCHITOBIOSE-SPECIFIC EIIA COMPONENT"/>
    <property type="match status" value="1"/>
</dbReference>
<dbReference type="SUPFAM" id="SSF46973">
    <property type="entry name" value="Enzyme IIa from lactose specific PTS, IIa-lac"/>
    <property type="match status" value="1"/>
</dbReference>
<gene>
    <name evidence="6" type="ORF">ACFQ3L_11285</name>
</gene>
<proteinExistence type="predicted"/>
<reference evidence="7" key="1">
    <citation type="journal article" date="2019" name="Int. J. Syst. Evol. Microbiol.">
        <title>The Global Catalogue of Microorganisms (GCM) 10K type strain sequencing project: providing services to taxonomists for standard genome sequencing and annotation.</title>
        <authorList>
            <consortium name="The Broad Institute Genomics Platform"/>
            <consortium name="The Broad Institute Genome Sequencing Center for Infectious Disease"/>
            <person name="Wu L."/>
            <person name="Ma J."/>
        </authorList>
    </citation>
    <scope>NUCLEOTIDE SEQUENCE [LARGE SCALE GENOMIC DNA]</scope>
    <source>
        <strain evidence="7">CCM 8911</strain>
    </source>
</reference>
<evidence type="ECO:0000256" key="1">
    <source>
        <dbReference type="ARBA" id="ARBA00022448"/>
    </source>
</evidence>
<name>A0ABW4BBM5_9LACO</name>
<evidence type="ECO:0000256" key="2">
    <source>
        <dbReference type="ARBA" id="ARBA00022597"/>
    </source>
</evidence>
<dbReference type="Proteomes" id="UP001597249">
    <property type="component" value="Unassembled WGS sequence"/>
</dbReference>
<evidence type="ECO:0000313" key="7">
    <source>
        <dbReference type="Proteomes" id="UP001597249"/>
    </source>
</evidence>
<keyword evidence="1" id="KW-0813">Transport</keyword>
<keyword evidence="4" id="KW-0598">Phosphotransferase system</keyword>
<organism evidence="6 7">
    <name type="scientific">Lacticaseibacillus jixianensis</name>
    <dbReference type="NCBI Taxonomy" id="2486012"/>
    <lineage>
        <taxon>Bacteria</taxon>
        <taxon>Bacillati</taxon>
        <taxon>Bacillota</taxon>
        <taxon>Bacilli</taxon>
        <taxon>Lactobacillales</taxon>
        <taxon>Lactobacillaceae</taxon>
        <taxon>Lacticaseibacillus</taxon>
    </lineage>
</organism>
<comment type="caution">
    <text evidence="6">The sequence shown here is derived from an EMBL/GenBank/DDBJ whole genome shotgun (WGS) entry which is preliminary data.</text>
</comment>